<dbReference type="AlphaFoldDB" id="A0A9D4K8C1"/>
<evidence type="ECO:0000259" key="1">
    <source>
        <dbReference type="Pfam" id="PF03184"/>
    </source>
</evidence>
<dbReference type="Proteomes" id="UP000828390">
    <property type="component" value="Unassembled WGS sequence"/>
</dbReference>
<evidence type="ECO:0000313" key="3">
    <source>
        <dbReference type="Proteomes" id="UP000828390"/>
    </source>
</evidence>
<organism evidence="2 3">
    <name type="scientific">Dreissena polymorpha</name>
    <name type="common">Zebra mussel</name>
    <name type="synonym">Mytilus polymorpha</name>
    <dbReference type="NCBI Taxonomy" id="45954"/>
    <lineage>
        <taxon>Eukaryota</taxon>
        <taxon>Metazoa</taxon>
        <taxon>Spiralia</taxon>
        <taxon>Lophotrochozoa</taxon>
        <taxon>Mollusca</taxon>
        <taxon>Bivalvia</taxon>
        <taxon>Autobranchia</taxon>
        <taxon>Heteroconchia</taxon>
        <taxon>Euheterodonta</taxon>
        <taxon>Imparidentia</taxon>
        <taxon>Neoheterodontei</taxon>
        <taxon>Myida</taxon>
        <taxon>Dreissenoidea</taxon>
        <taxon>Dreissenidae</taxon>
        <taxon>Dreissena</taxon>
    </lineage>
</organism>
<dbReference type="InterPro" id="IPR004875">
    <property type="entry name" value="DDE_SF_endonuclease_dom"/>
</dbReference>
<dbReference type="GO" id="GO:0003676">
    <property type="term" value="F:nucleic acid binding"/>
    <property type="evidence" value="ECO:0007669"/>
    <property type="project" value="InterPro"/>
</dbReference>
<proteinExistence type="predicted"/>
<reference evidence="2" key="1">
    <citation type="journal article" date="2019" name="bioRxiv">
        <title>The Genome of the Zebra Mussel, Dreissena polymorpha: A Resource for Invasive Species Research.</title>
        <authorList>
            <person name="McCartney M.A."/>
            <person name="Auch B."/>
            <person name="Kono T."/>
            <person name="Mallez S."/>
            <person name="Zhang Y."/>
            <person name="Obille A."/>
            <person name="Becker A."/>
            <person name="Abrahante J.E."/>
            <person name="Garbe J."/>
            <person name="Badalamenti J.P."/>
            <person name="Herman A."/>
            <person name="Mangelson H."/>
            <person name="Liachko I."/>
            <person name="Sullivan S."/>
            <person name="Sone E.D."/>
            <person name="Koren S."/>
            <person name="Silverstein K.A.T."/>
            <person name="Beckman K.B."/>
            <person name="Gohl D.M."/>
        </authorList>
    </citation>
    <scope>NUCLEOTIDE SEQUENCE</scope>
    <source>
        <strain evidence="2">Duluth1</strain>
        <tissue evidence="2">Whole animal</tissue>
    </source>
</reference>
<sequence>MRTDKLPVQYESNSSSWMLTPLFEKWVKDLDKQMRAQNRKILLLLDNAPVHPDITLKVNLLHI</sequence>
<dbReference type="EMBL" id="JAIWYP010000004">
    <property type="protein sequence ID" value="KAH3834820.1"/>
    <property type="molecule type" value="Genomic_DNA"/>
</dbReference>
<comment type="caution">
    <text evidence="2">The sequence shown here is derived from an EMBL/GenBank/DDBJ whole genome shotgun (WGS) entry which is preliminary data.</text>
</comment>
<name>A0A9D4K8C1_DREPO</name>
<evidence type="ECO:0000313" key="2">
    <source>
        <dbReference type="EMBL" id="KAH3834820.1"/>
    </source>
</evidence>
<keyword evidence="3" id="KW-1185">Reference proteome</keyword>
<gene>
    <name evidence="2" type="ORF">DPMN_108153</name>
</gene>
<reference evidence="2" key="2">
    <citation type="submission" date="2020-11" db="EMBL/GenBank/DDBJ databases">
        <authorList>
            <person name="McCartney M.A."/>
            <person name="Auch B."/>
            <person name="Kono T."/>
            <person name="Mallez S."/>
            <person name="Becker A."/>
            <person name="Gohl D.M."/>
            <person name="Silverstein K.A.T."/>
            <person name="Koren S."/>
            <person name="Bechman K.B."/>
            <person name="Herman A."/>
            <person name="Abrahante J.E."/>
            <person name="Garbe J."/>
        </authorList>
    </citation>
    <scope>NUCLEOTIDE SEQUENCE</scope>
    <source>
        <strain evidence="2">Duluth1</strain>
        <tissue evidence="2">Whole animal</tissue>
    </source>
</reference>
<feature type="domain" description="DDE-1" evidence="1">
    <location>
        <begin position="3"/>
        <end position="56"/>
    </location>
</feature>
<protein>
    <recommendedName>
        <fullName evidence="1">DDE-1 domain-containing protein</fullName>
    </recommendedName>
</protein>
<accession>A0A9D4K8C1</accession>
<dbReference type="Pfam" id="PF03184">
    <property type="entry name" value="DDE_1"/>
    <property type="match status" value="1"/>
</dbReference>